<sequence length="170" mass="19650">MNLDYILERMADNAATVESLARSVGEEQARWKPSPTEWSILEVINHLYDEEREDFRTRLDYTLHRPGQPWPPIDPEGWVVARSYNSRELQPSLDNFLAERRRSMAWLRSLQAPNWSATYTHPRAGAITAGALLASWLAHDFLHIRQLTQLHWQFIGVVAPDCPVTYAGPW</sequence>
<dbReference type="SUPFAM" id="SSF109854">
    <property type="entry name" value="DinB/YfiT-like putative metalloenzymes"/>
    <property type="match status" value="1"/>
</dbReference>
<dbReference type="EMBL" id="VIGC01000002">
    <property type="protein sequence ID" value="TQE97556.1"/>
    <property type="molecule type" value="Genomic_DNA"/>
</dbReference>
<dbReference type="Proteomes" id="UP000317371">
    <property type="component" value="Unassembled WGS sequence"/>
</dbReference>
<evidence type="ECO:0000313" key="3">
    <source>
        <dbReference type="Proteomes" id="UP000317371"/>
    </source>
</evidence>
<organism evidence="2 3">
    <name type="scientific">Litorilinea aerophila</name>
    <dbReference type="NCBI Taxonomy" id="1204385"/>
    <lineage>
        <taxon>Bacteria</taxon>
        <taxon>Bacillati</taxon>
        <taxon>Chloroflexota</taxon>
        <taxon>Caldilineae</taxon>
        <taxon>Caldilineales</taxon>
        <taxon>Caldilineaceae</taxon>
        <taxon>Litorilinea</taxon>
    </lineage>
</organism>
<dbReference type="InParanoid" id="A0A540VLG4"/>
<dbReference type="Pfam" id="PF12867">
    <property type="entry name" value="DinB_2"/>
    <property type="match status" value="1"/>
</dbReference>
<proteinExistence type="predicted"/>
<evidence type="ECO:0000259" key="1">
    <source>
        <dbReference type="Pfam" id="PF12867"/>
    </source>
</evidence>
<comment type="caution">
    <text evidence="2">The sequence shown here is derived from an EMBL/GenBank/DDBJ whole genome shotgun (WGS) entry which is preliminary data.</text>
</comment>
<dbReference type="Gene3D" id="1.20.120.450">
    <property type="entry name" value="dinb family like domain"/>
    <property type="match status" value="1"/>
</dbReference>
<dbReference type="OrthoDB" id="2374795at2"/>
<protein>
    <submittedName>
        <fullName evidence="2">DinB family protein</fullName>
    </submittedName>
</protein>
<dbReference type="InterPro" id="IPR034660">
    <property type="entry name" value="DinB/YfiT-like"/>
</dbReference>
<keyword evidence="3" id="KW-1185">Reference proteome</keyword>
<reference evidence="2 3" key="1">
    <citation type="submission" date="2019-06" db="EMBL/GenBank/DDBJ databases">
        <title>Genome sequence of Litorilinea aerophila BAA-2444.</title>
        <authorList>
            <person name="Maclea K.S."/>
            <person name="Maurais E.G."/>
            <person name="Iannazzi L.C."/>
        </authorList>
    </citation>
    <scope>NUCLEOTIDE SEQUENCE [LARGE SCALE GENOMIC DNA]</scope>
    <source>
        <strain evidence="2 3">ATCC BAA-2444</strain>
    </source>
</reference>
<dbReference type="RefSeq" id="WP_141608283.1">
    <property type="nucleotide sequence ID" value="NZ_VIGC02000002.1"/>
</dbReference>
<evidence type="ECO:0000313" key="2">
    <source>
        <dbReference type="EMBL" id="TQE97556.1"/>
    </source>
</evidence>
<dbReference type="AlphaFoldDB" id="A0A540VLG4"/>
<feature type="domain" description="DinB-like" evidence="1">
    <location>
        <begin position="14"/>
        <end position="147"/>
    </location>
</feature>
<name>A0A540VLG4_9CHLR</name>
<accession>A0A540VLG4</accession>
<gene>
    <name evidence="2" type="ORF">FKZ61_01380</name>
</gene>
<dbReference type="InterPro" id="IPR024775">
    <property type="entry name" value="DinB-like"/>
</dbReference>